<feature type="compositionally biased region" description="Low complexity" evidence="2">
    <location>
        <begin position="56"/>
        <end position="74"/>
    </location>
</feature>
<dbReference type="AlphaFoldDB" id="A0A9D1LSX3"/>
<keyword evidence="3" id="KW-0732">Signal</keyword>
<accession>A0A9D1LSX3</accession>
<evidence type="ECO:0000256" key="3">
    <source>
        <dbReference type="SAM" id="SignalP"/>
    </source>
</evidence>
<evidence type="ECO:0000259" key="4">
    <source>
        <dbReference type="PROSITE" id="PS50198"/>
    </source>
</evidence>
<dbReference type="InterPro" id="IPR050245">
    <property type="entry name" value="PrsA_foldase"/>
</dbReference>
<proteinExistence type="predicted"/>
<dbReference type="SUPFAM" id="SSF109998">
    <property type="entry name" value="Triger factor/SurA peptide-binding domain-like"/>
    <property type="match status" value="1"/>
</dbReference>
<evidence type="ECO:0000313" key="5">
    <source>
        <dbReference type="EMBL" id="HIU47340.1"/>
    </source>
</evidence>
<comment type="caution">
    <text evidence="5">The sequence shown here is derived from an EMBL/GenBank/DDBJ whole genome shotgun (WGS) entry which is preliminary data.</text>
</comment>
<feature type="compositionally biased region" description="Low complexity" evidence="2">
    <location>
        <begin position="488"/>
        <end position="515"/>
    </location>
</feature>
<feature type="compositionally biased region" description="Polar residues" evidence="2">
    <location>
        <begin position="42"/>
        <end position="55"/>
    </location>
</feature>
<gene>
    <name evidence="5" type="ORF">IAC59_08820</name>
</gene>
<feature type="region of interest" description="Disordered" evidence="2">
    <location>
        <begin position="38"/>
        <end position="79"/>
    </location>
</feature>
<dbReference type="GO" id="GO:0003755">
    <property type="term" value="F:peptidyl-prolyl cis-trans isomerase activity"/>
    <property type="evidence" value="ECO:0007669"/>
    <property type="project" value="UniProtKB-KW"/>
</dbReference>
<evidence type="ECO:0000313" key="6">
    <source>
        <dbReference type="Proteomes" id="UP000824123"/>
    </source>
</evidence>
<dbReference type="EMBL" id="DVNK01000052">
    <property type="protein sequence ID" value="HIU47340.1"/>
    <property type="molecule type" value="Genomic_DNA"/>
</dbReference>
<dbReference type="InterPro" id="IPR046357">
    <property type="entry name" value="PPIase_dom_sf"/>
</dbReference>
<feature type="domain" description="PpiC" evidence="4">
    <location>
        <begin position="271"/>
        <end position="403"/>
    </location>
</feature>
<dbReference type="PANTHER" id="PTHR47245">
    <property type="entry name" value="PEPTIDYLPROLYL ISOMERASE"/>
    <property type="match status" value="1"/>
</dbReference>
<organism evidence="5 6">
    <name type="scientific">Candidatus Fimadaptatus faecigallinarum</name>
    <dbReference type="NCBI Taxonomy" id="2840814"/>
    <lineage>
        <taxon>Bacteria</taxon>
        <taxon>Bacillati</taxon>
        <taxon>Bacillota</taxon>
        <taxon>Clostridia</taxon>
        <taxon>Eubacteriales</taxon>
        <taxon>Candidatus Fimadaptatus</taxon>
    </lineage>
</organism>
<dbReference type="Gene3D" id="3.10.50.40">
    <property type="match status" value="1"/>
</dbReference>
<protein>
    <submittedName>
        <fullName evidence="5">Peptidylprolyl isomerase</fullName>
    </submittedName>
</protein>
<sequence>MRSNTMARLLALVLAALMLVGTAGALADSADGDAAVTAAPDAQTTVESTATPDAQTTAESTAEPTAEPSAAPTADTRPAVDSSVVVTIGDVNVTADEVAELYSYVLDMYSYYGYDTTDPEVLSMLQDVTLDAAIMSKVEQLMEAERGLDVFTDEELAEFRTQAQATYDEAYADLYDSLNDGEMTEDELNAQTLAQLESYGYTVDALVEQAKSEAAYNKLYAELTQDVQVTDEDVAEYYAQIVENDKQIYENDLASYTLQSMYGSRPSYTPAGIRTVKHILIKYLDEDAQKISELVAMSEKPDDYEEQYEALKQAAYANIKDTVDEIMARIAEGEDFDALVEEYGEDPGMQSEPYKSEGYMVYDGATTLVAEFVDSAMALENVGDVTTEPVLTEYGAHIMLYYSDLEPGEVELTDEKAETLRAELLAERQDEAYNDALNAYQAELGQVYRYPENLVRADLTAEQEAVEESIIADESVIIDGDAAESDADAAQSDADAPAATENVPDATEPAATAETDLSEGA</sequence>
<dbReference type="PANTHER" id="PTHR47245:SF2">
    <property type="entry name" value="PEPTIDYL-PROLYL CIS-TRANS ISOMERASE HP_0175-RELATED"/>
    <property type="match status" value="1"/>
</dbReference>
<name>A0A9D1LSX3_9FIRM</name>
<evidence type="ECO:0000256" key="2">
    <source>
        <dbReference type="SAM" id="MobiDB-lite"/>
    </source>
</evidence>
<dbReference type="Pfam" id="PF00639">
    <property type="entry name" value="Rotamase"/>
    <property type="match status" value="1"/>
</dbReference>
<feature type="region of interest" description="Disordered" evidence="2">
    <location>
        <begin position="481"/>
        <end position="521"/>
    </location>
</feature>
<dbReference type="Proteomes" id="UP000824123">
    <property type="component" value="Unassembled WGS sequence"/>
</dbReference>
<keyword evidence="1 5" id="KW-0413">Isomerase</keyword>
<feature type="chain" id="PRO_5039154077" evidence="3">
    <location>
        <begin position="28"/>
        <end position="521"/>
    </location>
</feature>
<dbReference type="InterPro" id="IPR000297">
    <property type="entry name" value="PPIase_PpiC"/>
</dbReference>
<dbReference type="InterPro" id="IPR027304">
    <property type="entry name" value="Trigger_fact/SurA_dom_sf"/>
</dbReference>
<dbReference type="PROSITE" id="PS50198">
    <property type="entry name" value="PPIC_PPIASE_2"/>
    <property type="match status" value="1"/>
</dbReference>
<keyword evidence="1" id="KW-0697">Rotamase</keyword>
<feature type="signal peptide" evidence="3">
    <location>
        <begin position="1"/>
        <end position="27"/>
    </location>
</feature>
<reference evidence="5" key="2">
    <citation type="journal article" date="2021" name="PeerJ">
        <title>Extensive microbial diversity within the chicken gut microbiome revealed by metagenomics and culture.</title>
        <authorList>
            <person name="Gilroy R."/>
            <person name="Ravi A."/>
            <person name="Getino M."/>
            <person name="Pursley I."/>
            <person name="Horton D.L."/>
            <person name="Alikhan N.F."/>
            <person name="Baker D."/>
            <person name="Gharbi K."/>
            <person name="Hall N."/>
            <person name="Watson M."/>
            <person name="Adriaenssens E.M."/>
            <person name="Foster-Nyarko E."/>
            <person name="Jarju S."/>
            <person name="Secka A."/>
            <person name="Antonio M."/>
            <person name="Oren A."/>
            <person name="Chaudhuri R.R."/>
            <person name="La Ragione R."/>
            <person name="Hildebrand F."/>
            <person name="Pallen M.J."/>
        </authorList>
    </citation>
    <scope>NUCLEOTIDE SEQUENCE</scope>
    <source>
        <strain evidence="5">ChiSxjej2B14-8506</strain>
    </source>
</reference>
<evidence type="ECO:0000256" key="1">
    <source>
        <dbReference type="PROSITE-ProRule" id="PRU00278"/>
    </source>
</evidence>
<reference evidence="5" key="1">
    <citation type="submission" date="2020-10" db="EMBL/GenBank/DDBJ databases">
        <authorList>
            <person name="Gilroy R."/>
        </authorList>
    </citation>
    <scope>NUCLEOTIDE SEQUENCE</scope>
    <source>
        <strain evidence="5">ChiSxjej2B14-8506</strain>
    </source>
</reference>
<dbReference type="SUPFAM" id="SSF54534">
    <property type="entry name" value="FKBP-like"/>
    <property type="match status" value="1"/>
</dbReference>